<dbReference type="InterPro" id="IPR036383">
    <property type="entry name" value="TSP1_rpt_sf"/>
</dbReference>
<reference evidence="5 6" key="1">
    <citation type="submission" date="2021-06" db="EMBL/GenBank/DDBJ databases">
        <title>Caerostris darwini draft genome.</title>
        <authorList>
            <person name="Kono N."/>
            <person name="Arakawa K."/>
        </authorList>
    </citation>
    <scope>NUCLEOTIDE SEQUENCE [LARGE SCALE GENOMIC DNA]</scope>
</reference>
<dbReference type="Gene3D" id="2.20.100.10">
    <property type="entry name" value="Thrombospondin type-1 (TSP1) repeat"/>
    <property type="match status" value="3"/>
</dbReference>
<dbReference type="AlphaFoldDB" id="A0AAV4TFB4"/>
<dbReference type="SMART" id="SM00209">
    <property type="entry name" value="TSP1"/>
    <property type="match status" value="6"/>
</dbReference>
<evidence type="ECO:0000313" key="5">
    <source>
        <dbReference type="EMBL" id="GIY45000.1"/>
    </source>
</evidence>
<dbReference type="PANTHER" id="PTHR11311">
    <property type="entry name" value="SPONDIN"/>
    <property type="match status" value="1"/>
</dbReference>
<evidence type="ECO:0000256" key="1">
    <source>
        <dbReference type="ARBA" id="ARBA00022729"/>
    </source>
</evidence>
<dbReference type="PROSITE" id="PS50092">
    <property type="entry name" value="TSP1"/>
    <property type="match status" value="3"/>
</dbReference>
<evidence type="ECO:0000256" key="3">
    <source>
        <dbReference type="ARBA" id="ARBA00023180"/>
    </source>
</evidence>
<accession>A0AAV4TFB4</accession>
<dbReference type="InterPro" id="IPR051418">
    <property type="entry name" value="Spondin/Thrombospondin_T1"/>
</dbReference>
<proteinExistence type="predicted"/>
<name>A0AAV4TFB4_9ARAC</name>
<dbReference type="Pfam" id="PF19030">
    <property type="entry name" value="TSP1_ADAMTS"/>
    <property type="match status" value="2"/>
</dbReference>
<evidence type="ECO:0000256" key="2">
    <source>
        <dbReference type="ARBA" id="ARBA00023157"/>
    </source>
</evidence>
<dbReference type="Pfam" id="PF19028">
    <property type="entry name" value="TSP1_spondin"/>
    <property type="match status" value="1"/>
</dbReference>
<evidence type="ECO:0000259" key="4">
    <source>
        <dbReference type="Pfam" id="PF19028"/>
    </source>
</evidence>
<organism evidence="5 6">
    <name type="scientific">Caerostris darwini</name>
    <dbReference type="NCBI Taxonomy" id="1538125"/>
    <lineage>
        <taxon>Eukaryota</taxon>
        <taxon>Metazoa</taxon>
        <taxon>Ecdysozoa</taxon>
        <taxon>Arthropoda</taxon>
        <taxon>Chelicerata</taxon>
        <taxon>Arachnida</taxon>
        <taxon>Araneae</taxon>
        <taxon>Araneomorphae</taxon>
        <taxon>Entelegynae</taxon>
        <taxon>Araneoidea</taxon>
        <taxon>Araneidae</taxon>
        <taxon>Caerostris</taxon>
    </lineage>
</organism>
<keyword evidence="3" id="KW-0325">Glycoprotein</keyword>
<evidence type="ECO:0000313" key="6">
    <source>
        <dbReference type="Proteomes" id="UP001054837"/>
    </source>
</evidence>
<keyword evidence="1" id="KW-0732">Signal</keyword>
<dbReference type="PANTHER" id="PTHR11311:SF30">
    <property type="entry name" value="SPONDIN-LIKE TSP1 DOMAIN-CONTAINING PROTEIN"/>
    <property type="match status" value="1"/>
</dbReference>
<dbReference type="EMBL" id="BPLQ01009584">
    <property type="protein sequence ID" value="GIY45000.1"/>
    <property type="molecule type" value="Genomic_DNA"/>
</dbReference>
<dbReference type="Pfam" id="PF00090">
    <property type="entry name" value="TSP_1"/>
    <property type="match status" value="2"/>
</dbReference>
<gene>
    <name evidence="5" type="primary">THSD7B</name>
    <name evidence="5" type="ORF">CDAR_267351</name>
</gene>
<keyword evidence="2" id="KW-1015">Disulfide bond</keyword>
<dbReference type="InterPro" id="IPR000884">
    <property type="entry name" value="TSP1_rpt"/>
</dbReference>
<dbReference type="GO" id="GO:0005886">
    <property type="term" value="C:plasma membrane"/>
    <property type="evidence" value="ECO:0007669"/>
    <property type="project" value="TreeGrafter"/>
</dbReference>
<protein>
    <submittedName>
        <fullName evidence="5">Thrombospondin type-1 domain-containing protein 7B</fullName>
    </submittedName>
</protein>
<comment type="caution">
    <text evidence="5">The sequence shown here is derived from an EMBL/GenBank/DDBJ whole genome shotgun (WGS) entry which is preliminary data.</text>
</comment>
<dbReference type="Proteomes" id="UP001054837">
    <property type="component" value="Unassembled WGS sequence"/>
</dbReference>
<dbReference type="InterPro" id="IPR044004">
    <property type="entry name" value="TSP1_spondin_dom"/>
</dbReference>
<keyword evidence="6" id="KW-1185">Reference proteome</keyword>
<sequence>MGRDHFLEKRDLVQLIRSHKISLALRSIEPTWRDSETPTHGSLGVRNRSILVNPSNGGEPCPHLQELDTCWEIELFNWQYGNWENCTLQDPQATCGPGNRTRNKTCVKLSGEFLEDYVCDHHKPSFVSETCRIPCPDDCVLSEWSDWSSCSLPCTGDEGEGEQRSNRTLLAIAGPDRPCLQRTERSDVCNSFSCTPAHWSPKEWGNCTLVEKRGNSSCGQGIQVREVLCMENGVVKPPKRCKNLNKPETLKKCPLPCPVDCVMTNFSDWSPCKANCDKDAIQYKQRFILQSPKHGGKPCPGALLEERLCTKALETICLRQRSASRPAYQWNTTTWSECRIAAKNRLCGIGFQVRNVSCVDDGDHQVEPQHCLLASGGAHLPSALRSCEITCSSGCVLTTWSAWSLCGYSHDSTRTRRRELVGSLSANEDCGSTFKLVEEEKCPAIPESLVLEEEGKSHWLSCIVEDSNATSVMVNGQVVKRDCGRGYRYKFNMEINAETGTGPGMFKAKFHL</sequence>
<dbReference type="GO" id="GO:0030036">
    <property type="term" value="P:actin cytoskeleton organization"/>
    <property type="evidence" value="ECO:0007669"/>
    <property type="project" value="TreeGrafter"/>
</dbReference>
<dbReference type="SUPFAM" id="SSF82895">
    <property type="entry name" value="TSP-1 type 1 repeat"/>
    <property type="match status" value="5"/>
</dbReference>
<feature type="domain" description="Spondin-like TSP1" evidence="4">
    <location>
        <begin position="261"/>
        <end position="311"/>
    </location>
</feature>